<protein>
    <submittedName>
        <fullName evidence="1">Uncharacterized protein</fullName>
    </submittedName>
</protein>
<dbReference type="AlphaFoldDB" id="A0A0D2AUM6"/>
<dbReference type="Proteomes" id="UP000053328">
    <property type="component" value="Unassembled WGS sequence"/>
</dbReference>
<sequence length="394" mass="44630">MAEKIRMHGGGQLTTPEEHQWFSWKLAQRDAQLAKVQSFQGSDIQTGIWHDTKIQLWIHFDTDDTEGDLGTVLCPGLVIRISNDDFFSAANALEHLKSPHTREHGDWGATIYRPPETGEPAMAILEHAIPHSDFDQWNGRTHFKCTINLPTEDVTSTAAESVTRRLENDFDAAAQKELEHVLGAKSSTTVNPTTFPIRSILLGDDNNERHRLLAKEVDLGPEFQRLTTAQRDAIKKVYDFLVSKGLLAQEKQKLSPPFIANDIVRRLPGAFPGHDLTEDLVRIFSHPQSEVHQMPNSTPKDIEDFVLYDQCLKTAEKESWQALELDLTSRVFNGIQCLGTTGKATHTTDEENHTAQHDKLVTASLKRRRIWVMTSMASRLRLCRRTNLFRRNGL</sequence>
<keyword evidence="2" id="KW-1185">Reference proteome</keyword>
<accession>A0A0D2AUM6</accession>
<dbReference type="GeneID" id="27338249"/>
<name>A0A0D2AUM6_9EURO</name>
<evidence type="ECO:0000313" key="1">
    <source>
        <dbReference type="EMBL" id="KIW10205.1"/>
    </source>
</evidence>
<gene>
    <name evidence="1" type="ORF">PV08_11166</name>
</gene>
<organism evidence="1 2">
    <name type="scientific">Exophiala spinifera</name>
    <dbReference type="NCBI Taxonomy" id="91928"/>
    <lineage>
        <taxon>Eukaryota</taxon>
        <taxon>Fungi</taxon>
        <taxon>Dikarya</taxon>
        <taxon>Ascomycota</taxon>
        <taxon>Pezizomycotina</taxon>
        <taxon>Eurotiomycetes</taxon>
        <taxon>Chaetothyriomycetidae</taxon>
        <taxon>Chaetothyriales</taxon>
        <taxon>Herpotrichiellaceae</taxon>
        <taxon>Exophiala</taxon>
    </lineage>
</organism>
<dbReference type="VEuPathDB" id="FungiDB:PV08_11166"/>
<dbReference type="HOGENOM" id="CLU_700262_0_0_1"/>
<dbReference type="EMBL" id="KN847500">
    <property type="protein sequence ID" value="KIW10205.1"/>
    <property type="molecule type" value="Genomic_DNA"/>
</dbReference>
<proteinExistence type="predicted"/>
<reference evidence="1 2" key="1">
    <citation type="submission" date="2015-01" db="EMBL/GenBank/DDBJ databases">
        <title>The Genome Sequence of Exophiala spinifera CBS89968.</title>
        <authorList>
            <consortium name="The Broad Institute Genomics Platform"/>
            <person name="Cuomo C."/>
            <person name="de Hoog S."/>
            <person name="Gorbushina A."/>
            <person name="Stielow B."/>
            <person name="Teixiera M."/>
            <person name="Abouelleil A."/>
            <person name="Chapman S.B."/>
            <person name="Priest M."/>
            <person name="Young S.K."/>
            <person name="Wortman J."/>
            <person name="Nusbaum C."/>
            <person name="Birren B."/>
        </authorList>
    </citation>
    <scope>NUCLEOTIDE SEQUENCE [LARGE SCALE GENOMIC DNA]</scope>
    <source>
        <strain evidence="1 2">CBS 89968</strain>
    </source>
</reference>
<dbReference type="RefSeq" id="XP_016230421.1">
    <property type="nucleotide sequence ID" value="XM_016385477.1"/>
</dbReference>
<evidence type="ECO:0000313" key="2">
    <source>
        <dbReference type="Proteomes" id="UP000053328"/>
    </source>
</evidence>